<evidence type="ECO:0000313" key="1">
    <source>
        <dbReference type="EMBL" id="KAF1814961.1"/>
    </source>
</evidence>
<name>A0A6G1GAM8_9PEZI</name>
<organism evidence="1">
    <name type="scientific">Eremomyces bilateralis CBS 781.70</name>
    <dbReference type="NCBI Taxonomy" id="1392243"/>
    <lineage>
        <taxon>Eukaryota</taxon>
        <taxon>Fungi</taxon>
        <taxon>Dikarya</taxon>
        <taxon>Ascomycota</taxon>
        <taxon>Pezizomycotina</taxon>
        <taxon>Dothideomycetes</taxon>
        <taxon>Dothideomycetes incertae sedis</taxon>
        <taxon>Eremomycetales</taxon>
        <taxon>Eremomycetaceae</taxon>
        <taxon>Eremomyces</taxon>
    </lineage>
</organism>
<evidence type="ECO:0000313" key="2">
    <source>
        <dbReference type="Proteomes" id="UP000504638"/>
    </source>
</evidence>
<dbReference type="GeneID" id="54421650"/>
<proteinExistence type="predicted"/>
<dbReference type="EMBL" id="ML975152">
    <property type="protein sequence ID" value="KAF1814961.1"/>
    <property type="molecule type" value="Genomic_DNA"/>
</dbReference>
<dbReference type="Proteomes" id="UP000504638">
    <property type="component" value="Unplaced"/>
</dbReference>
<gene>
    <name evidence="1 3" type="ORF">P152DRAFT_471614</name>
</gene>
<reference evidence="3" key="2">
    <citation type="submission" date="2020-04" db="EMBL/GenBank/DDBJ databases">
        <authorList>
            <consortium name="NCBI Genome Project"/>
        </authorList>
    </citation>
    <scope>NUCLEOTIDE SEQUENCE</scope>
    <source>
        <strain evidence="3">CBS 781.70</strain>
    </source>
</reference>
<dbReference type="AlphaFoldDB" id="A0A6G1GAM8"/>
<accession>A0A6G1GAM8</accession>
<evidence type="ECO:0000313" key="3">
    <source>
        <dbReference type="RefSeq" id="XP_033536592.1"/>
    </source>
</evidence>
<reference evidence="3" key="3">
    <citation type="submission" date="2025-04" db="UniProtKB">
        <authorList>
            <consortium name="RefSeq"/>
        </authorList>
    </citation>
    <scope>IDENTIFICATION</scope>
    <source>
        <strain evidence="3">CBS 781.70</strain>
    </source>
</reference>
<keyword evidence="2" id="KW-1185">Reference proteome</keyword>
<dbReference type="RefSeq" id="XP_033536592.1">
    <property type="nucleotide sequence ID" value="XM_033681080.1"/>
</dbReference>
<reference evidence="1 3" key="1">
    <citation type="submission" date="2020-01" db="EMBL/GenBank/DDBJ databases">
        <authorList>
            <consortium name="DOE Joint Genome Institute"/>
            <person name="Haridas S."/>
            <person name="Albert R."/>
            <person name="Binder M."/>
            <person name="Bloem J."/>
            <person name="Labutti K."/>
            <person name="Salamov A."/>
            <person name="Andreopoulos B."/>
            <person name="Baker S.E."/>
            <person name="Barry K."/>
            <person name="Bills G."/>
            <person name="Bluhm B.H."/>
            <person name="Cannon C."/>
            <person name="Castanera R."/>
            <person name="Culley D.E."/>
            <person name="Daum C."/>
            <person name="Ezra D."/>
            <person name="Gonzalez J.B."/>
            <person name="Henrissat B."/>
            <person name="Kuo A."/>
            <person name="Liang C."/>
            <person name="Lipzen A."/>
            <person name="Lutzoni F."/>
            <person name="Magnuson J."/>
            <person name="Mondo S."/>
            <person name="Nolan M."/>
            <person name="Ohm R."/>
            <person name="Pangilinan J."/>
            <person name="Park H.-J."/>
            <person name="Ramirez L."/>
            <person name="Alfaro M."/>
            <person name="Sun H."/>
            <person name="Tritt A."/>
            <person name="Yoshinaga Y."/>
            <person name="Zwiers L.-H."/>
            <person name="Turgeon B.G."/>
            <person name="Goodwin S.B."/>
            <person name="Spatafora J.W."/>
            <person name="Crous P.W."/>
            <person name="Grigoriev I.V."/>
        </authorList>
    </citation>
    <scope>NUCLEOTIDE SEQUENCE</scope>
    <source>
        <strain evidence="1 3">CBS 781.70</strain>
    </source>
</reference>
<sequence length="164" mass="18926">MSAQSYFIPEKAASEHRVDCASPEHLEEDLLKGILRYVRLKESYVNFVDFATHMKPVIGIHYDTPDGKQRPIEPAWRRKVFERVFQELVKMGVTSCIKAKKTHKEARKTFNLGALEDSLPDTDTWTYGAELTPPVPQQWERTLPILPSRRMNNLHLPLLLNNGK</sequence>
<protein>
    <submittedName>
        <fullName evidence="1 3">Uncharacterized protein</fullName>
    </submittedName>
</protein>